<evidence type="ECO:0000313" key="1">
    <source>
        <dbReference type="EMBL" id="SDE00660.1"/>
    </source>
</evidence>
<evidence type="ECO:0000313" key="2">
    <source>
        <dbReference type="Proteomes" id="UP000199603"/>
    </source>
</evidence>
<name>A0A1G6ZDI7_9GAMM</name>
<keyword evidence="2" id="KW-1185">Reference proteome</keyword>
<protein>
    <submittedName>
        <fullName evidence="1">Uncharacterized protein</fullName>
    </submittedName>
</protein>
<reference evidence="1 2" key="1">
    <citation type="submission" date="2016-10" db="EMBL/GenBank/DDBJ databases">
        <authorList>
            <person name="de Groot N.N."/>
        </authorList>
    </citation>
    <scope>NUCLEOTIDE SEQUENCE [LARGE SCALE GENOMIC DNA]</scope>
    <source>
        <strain evidence="1 2">DSM 16957</strain>
    </source>
</reference>
<dbReference type="STRING" id="265719.SAMN04488509_11369"/>
<proteinExistence type="predicted"/>
<sequence length="614" mass="66269">MSWGSYGLRLGPTPSPSAAPLFAAVPTRALALGDGQILLSERDTGRSRIVTVQVAQALELCAAFAPMDLHVQRVCASVSGLQGHEVAVRGVLEDLARQGALVSAESWLDALQAADTPAPPPLRTVIVRTCERAPQLAALFATLREHELRWRSGLRYLLVDRSRDAETVQRNRDTLEAFSAATGCHSVHVDRTRQQAWLDELCRALPERASGLRVLLGEGAAAPGFHGDYGISLNWIQLLGAGQRYAMLDDDHLFPLRWHPASGQGLDLVDQPDPPQVLDDLDSALDWGSEGEIDPFAAHAEVCGQPLAHLLRQAPMRLDSAQLQGLAPAQLPAFKADARVLASVHGHRGDASSLSLIWLLALPAAARPALLADPQRYRECLRRPAVVQVARRYRCLRSHGLSPFMLDGSRLLPAVPPRGRGEDGVFSALLKALQSNSLQVELPMAVGHRRPAAPERSELASTPATPALAQVLTDQLHELSPRLRSEDPLARLRAVCASLEEHAAGSDAELAGHLQAHLRAQRARVVAGLRLALHDRPVAPAHLATDLASLIEANGRALLDGAPARFAEWPEGIDAQAGAALWRGYVQEFAAALPAWPLALEVARERREHWLGAP</sequence>
<dbReference type="EMBL" id="FNAG01000013">
    <property type="protein sequence ID" value="SDE00660.1"/>
    <property type="molecule type" value="Genomic_DNA"/>
</dbReference>
<dbReference type="RefSeq" id="WP_091244890.1">
    <property type="nucleotide sequence ID" value="NZ_FNAG01000013.1"/>
</dbReference>
<dbReference type="AlphaFoldDB" id="A0A1G6ZDI7"/>
<organism evidence="1 2">
    <name type="scientific">Aquimonas voraii</name>
    <dbReference type="NCBI Taxonomy" id="265719"/>
    <lineage>
        <taxon>Bacteria</taxon>
        <taxon>Pseudomonadati</taxon>
        <taxon>Pseudomonadota</taxon>
        <taxon>Gammaproteobacteria</taxon>
        <taxon>Lysobacterales</taxon>
        <taxon>Lysobacteraceae</taxon>
        <taxon>Aquimonas</taxon>
    </lineage>
</organism>
<dbReference type="Proteomes" id="UP000199603">
    <property type="component" value="Unassembled WGS sequence"/>
</dbReference>
<accession>A0A1G6ZDI7</accession>
<dbReference type="OrthoDB" id="5712323at2"/>
<gene>
    <name evidence="1" type="ORF">SAMN04488509_11369</name>
</gene>